<keyword evidence="2" id="KW-0812">Transmembrane</keyword>
<proteinExistence type="predicted"/>
<comment type="caution">
    <text evidence="3">The sequence shown here is derived from an EMBL/GenBank/DDBJ whole genome shotgun (WGS) entry which is preliminary data.</text>
</comment>
<evidence type="ECO:0000256" key="1">
    <source>
        <dbReference type="SAM" id="MobiDB-lite"/>
    </source>
</evidence>
<gene>
    <name evidence="3" type="ORF">ACFFGH_10855</name>
</gene>
<feature type="compositionally biased region" description="Polar residues" evidence="1">
    <location>
        <begin position="114"/>
        <end position="123"/>
    </location>
</feature>
<keyword evidence="2" id="KW-0472">Membrane</keyword>
<keyword evidence="2" id="KW-1133">Transmembrane helix</keyword>
<feature type="compositionally biased region" description="Basic and acidic residues" evidence="1">
    <location>
        <begin position="336"/>
        <end position="351"/>
    </location>
</feature>
<evidence type="ECO:0000313" key="3">
    <source>
        <dbReference type="EMBL" id="MFC0678338.1"/>
    </source>
</evidence>
<name>A0ABV6RQX2_9GAMM</name>
<organism evidence="3 4">
    <name type="scientific">Lysobacter korlensis</name>
    <dbReference type="NCBI Taxonomy" id="553636"/>
    <lineage>
        <taxon>Bacteria</taxon>
        <taxon>Pseudomonadati</taxon>
        <taxon>Pseudomonadota</taxon>
        <taxon>Gammaproteobacteria</taxon>
        <taxon>Lysobacterales</taxon>
        <taxon>Lysobacteraceae</taxon>
        <taxon>Lysobacter</taxon>
    </lineage>
</organism>
<feature type="compositionally biased region" description="Basic and acidic residues" evidence="1">
    <location>
        <begin position="16"/>
        <end position="38"/>
    </location>
</feature>
<dbReference type="EMBL" id="JBHLTG010000002">
    <property type="protein sequence ID" value="MFC0678338.1"/>
    <property type="molecule type" value="Genomic_DNA"/>
</dbReference>
<feature type="region of interest" description="Disordered" evidence="1">
    <location>
        <begin position="1"/>
        <end position="168"/>
    </location>
</feature>
<protein>
    <submittedName>
        <fullName evidence="3">Uncharacterized protein</fullName>
    </submittedName>
</protein>
<evidence type="ECO:0000256" key="2">
    <source>
        <dbReference type="SAM" id="Phobius"/>
    </source>
</evidence>
<evidence type="ECO:0000313" key="4">
    <source>
        <dbReference type="Proteomes" id="UP001589896"/>
    </source>
</evidence>
<feature type="compositionally biased region" description="Low complexity" evidence="1">
    <location>
        <begin position="290"/>
        <end position="300"/>
    </location>
</feature>
<dbReference type="RefSeq" id="WP_386668100.1">
    <property type="nucleotide sequence ID" value="NZ_JBHLTG010000002.1"/>
</dbReference>
<accession>A0ABV6RQX2</accession>
<feature type="compositionally biased region" description="Pro residues" evidence="1">
    <location>
        <begin position="1"/>
        <end position="10"/>
    </location>
</feature>
<feature type="region of interest" description="Disordered" evidence="1">
    <location>
        <begin position="311"/>
        <end position="391"/>
    </location>
</feature>
<reference evidence="3 4" key="1">
    <citation type="submission" date="2024-09" db="EMBL/GenBank/DDBJ databases">
        <authorList>
            <person name="Sun Q."/>
            <person name="Mori K."/>
        </authorList>
    </citation>
    <scope>NUCLEOTIDE SEQUENCE [LARGE SCALE GENOMIC DNA]</scope>
    <source>
        <strain evidence="3 4">KCTC 23076</strain>
    </source>
</reference>
<feature type="compositionally biased region" description="Basic and acidic residues" evidence="1">
    <location>
        <begin position="95"/>
        <end position="108"/>
    </location>
</feature>
<sequence length="509" mass="53007">MTTYQDPPPLSRRAARQSERAQAEARETAERSAEEHVLRPASGRRALTPEPNAPAEPLTYVTQSRPNLPTYAGRARSLTPVDAGDAMPPTQALAKQDHPSYRSRDYSPEARPSSAFSAPQPRTGTDLDYFTQGGPGQLTMERPQVKTEAAPAPAQLPVAPGAAATDPVPNATLTRRELRALRAAAQSKIQAAQTPEQPPATEAVDFLLRSGPIDLPRPARATSSTPVSALDALSAHGVALTADAVAAATSGGSATPPPLVEPEPAQKYPSFTDLIGIQRSARAEKDRAAESASKAEAAADVADQQGIESFFDDTNTPTAVAPVVPQSPAPSVRAKKPAEKPEPPVADREPLRSGSAFPHWSQSEVEDDAFPSGMSRGFASGSTGSTPASLVLPSVPNPSELSYSLSTGEILVTGSIDLPRSLGATGAHPDTLDDAIDHLLDADDEEMKTTGSTPVRAIRAVSSHTSTRGMIAARKPKSNRLPTVLAISASAMAAVVLTLGIVSVATGSL</sequence>
<dbReference type="Proteomes" id="UP001589896">
    <property type="component" value="Unassembled WGS sequence"/>
</dbReference>
<feature type="compositionally biased region" description="Low complexity" evidence="1">
    <location>
        <begin position="319"/>
        <end position="332"/>
    </location>
</feature>
<feature type="region of interest" description="Disordered" evidence="1">
    <location>
        <begin position="281"/>
        <end position="300"/>
    </location>
</feature>
<keyword evidence="4" id="KW-1185">Reference proteome</keyword>
<feature type="compositionally biased region" description="Low complexity" evidence="1">
    <location>
        <begin position="149"/>
        <end position="164"/>
    </location>
</feature>
<feature type="transmembrane region" description="Helical" evidence="2">
    <location>
        <begin position="484"/>
        <end position="505"/>
    </location>
</feature>